<name>A0A5M8PQM8_9LECA</name>
<evidence type="ECO:0000256" key="1">
    <source>
        <dbReference type="ARBA" id="ARBA00022722"/>
    </source>
</evidence>
<gene>
    <name evidence="5" type="ORF">FRX48_03989</name>
</gene>
<dbReference type="Gene3D" id="3.30.420.10">
    <property type="entry name" value="Ribonuclease H-like superfamily/Ribonuclease H"/>
    <property type="match status" value="1"/>
</dbReference>
<dbReference type="InterPro" id="IPR051132">
    <property type="entry name" value="3-5_Exonuclease_domain"/>
</dbReference>
<dbReference type="Pfam" id="PF01612">
    <property type="entry name" value="DNA_pol_A_exo1"/>
    <property type="match status" value="1"/>
</dbReference>
<dbReference type="PANTHER" id="PTHR13620">
    <property type="entry name" value="3-5 EXONUCLEASE"/>
    <property type="match status" value="1"/>
</dbReference>
<keyword evidence="2" id="KW-0378">Hydrolase</keyword>
<dbReference type="SUPFAM" id="SSF53098">
    <property type="entry name" value="Ribonuclease H-like"/>
    <property type="match status" value="1"/>
</dbReference>
<dbReference type="OrthoDB" id="1920326at2759"/>
<dbReference type="Proteomes" id="UP000324767">
    <property type="component" value="Unassembled WGS sequence"/>
</dbReference>
<keyword evidence="1" id="KW-0540">Nuclease</keyword>
<accession>A0A5M8PQM8</accession>
<dbReference type="SMART" id="SM00474">
    <property type="entry name" value="35EXOc"/>
    <property type="match status" value="1"/>
</dbReference>
<sequence>MAGCSNIPADGFADGRASTSRNMSTSTTQRPSPTRNSTWQPTQGIVFATPSASQKVPYPAISNNWRVKDAQDTNVKSSISTSALEFPESSKRGLPMLPFRPGEAVSHSLPKPLTLFDTPVESYGDICSPVFAALGRDLQLTEAKQKTRRHIPGVEGQVRNDTSIIYEDGSTSGEDSSVEVAIPSRGQKRATRLASLEEKKIQEEINRNLKREEMRGKRIECKNVKAEVFPNVVEVEKLYKEVEKLFQTLIDELDAMKKEMVARKETAMKRKADEQSRMVKAQQKPKEVRCQGKGKNVEAKQVPLLKPQPQEQKRPTEARFPNPFHDVHVKGFVRSGITRRKAQTGLGRRADLYGFSKRRKAKSPKEIYETTLWQLAKERPKLVKRNEEDGIKGSLEEHYTDTKYPYDRAEADSNDISDARDSYIMDYIKLKVPFEMVAKGFDNISETMRLLAEDTSFFPHVRSACADMYDEVKTMNSEMSWVGHHFRLVYRLRRDWTRLYRSSYVEMHFWRYEELARETKFAFTSFIRFKSRRNRNSFISPTQKHWQRLFAHHGFDKSFQEYLGTIQNRDAAAYGWKANVASFWKLGISMRRTIDAVSELCCYWHTKGLLVYGSGATTGDRTLGVSPRLLRNLRRNLMFWYREMGRSDQSLRAQLQVCSEAVRSASSSLAGTCPINVPDCEHHDFNGAIPNPSGQSSGGGGTLNLRPTSKLESQCAAATVDFEAVRSKNGDAEALDDVVTCTSLVYQIPEEVMRETMLASLSTGAAYWQYSLYQEGGDPSGDKVKVHYCTSKETTERIAQLFLDKEVIGFDIEWKPQAQVSEGIKKNVSLIQLASEERIALFHIARYSKGDTIDDLLAPSLKKIMESSDITKVGVSVKADCTRLRRFLGIEARGLFELSHLYKLIKHSAGDVKKINKLLVSLAQQVKEHLQLPMWKGDVRSSDWSQKLNYEQIKYAASDSYAGLRLYDVMESKRKTLKPTPPRPALAESNKPIILASGTTVATYDEGVELKDEKTSEDVSAHPADVEEMARDFLDIELEDSEIKPSTTSKSAARGSKKSPEITAAETWVVNWRSKLIDGYKPRAIPSQLRAYALWSELGKEVPEVAEILRDPPLQVTTVASYISEAIRLERLPFDDHRLDKVWKLLPARAPGRGWRSQGGK</sequence>
<dbReference type="InterPro" id="IPR012337">
    <property type="entry name" value="RNaseH-like_sf"/>
</dbReference>
<reference evidence="5 6" key="1">
    <citation type="submission" date="2019-09" db="EMBL/GenBank/DDBJ databases">
        <title>The hologenome of the rock-dwelling lichen Lasallia pustulata.</title>
        <authorList>
            <person name="Greshake Tzovaras B."/>
            <person name="Segers F."/>
            <person name="Bicker A."/>
            <person name="Dal Grande F."/>
            <person name="Otte J."/>
            <person name="Hankeln T."/>
            <person name="Schmitt I."/>
            <person name="Ebersberger I."/>
        </authorList>
    </citation>
    <scope>NUCLEOTIDE SEQUENCE [LARGE SCALE GENOMIC DNA]</scope>
    <source>
        <strain evidence="5">A1-1</strain>
    </source>
</reference>
<dbReference type="GO" id="GO:0008408">
    <property type="term" value="F:3'-5' exonuclease activity"/>
    <property type="evidence" value="ECO:0007669"/>
    <property type="project" value="InterPro"/>
</dbReference>
<dbReference type="FunFam" id="3.30.420.10:FF:000100">
    <property type="entry name" value="3'-5' exonuclease/helicase (Wrn), putative"/>
    <property type="match status" value="1"/>
</dbReference>
<evidence type="ECO:0000313" key="5">
    <source>
        <dbReference type="EMBL" id="KAA6411839.1"/>
    </source>
</evidence>
<proteinExistence type="predicted"/>
<feature type="domain" description="3'-5' exonuclease" evidence="4">
    <location>
        <begin position="786"/>
        <end position="975"/>
    </location>
</feature>
<dbReference type="GO" id="GO:0005737">
    <property type="term" value="C:cytoplasm"/>
    <property type="evidence" value="ECO:0007669"/>
    <property type="project" value="TreeGrafter"/>
</dbReference>
<evidence type="ECO:0000259" key="4">
    <source>
        <dbReference type="SMART" id="SM00474"/>
    </source>
</evidence>
<evidence type="ECO:0000256" key="2">
    <source>
        <dbReference type="ARBA" id="ARBA00022801"/>
    </source>
</evidence>
<dbReference type="PANTHER" id="PTHR13620:SF104">
    <property type="entry name" value="EXONUCLEASE 3'-5' DOMAIN-CONTAINING PROTEIN 2"/>
    <property type="match status" value="1"/>
</dbReference>
<organism evidence="5 6">
    <name type="scientific">Lasallia pustulata</name>
    <dbReference type="NCBI Taxonomy" id="136370"/>
    <lineage>
        <taxon>Eukaryota</taxon>
        <taxon>Fungi</taxon>
        <taxon>Dikarya</taxon>
        <taxon>Ascomycota</taxon>
        <taxon>Pezizomycotina</taxon>
        <taxon>Lecanoromycetes</taxon>
        <taxon>OSLEUM clade</taxon>
        <taxon>Umbilicariomycetidae</taxon>
        <taxon>Umbilicariales</taxon>
        <taxon>Umbilicariaceae</taxon>
        <taxon>Lasallia</taxon>
    </lineage>
</organism>
<feature type="region of interest" description="Disordered" evidence="3">
    <location>
        <begin position="1"/>
        <end position="44"/>
    </location>
</feature>
<dbReference type="InterPro" id="IPR036397">
    <property type="entry name" value="RNaseH_sf"/>
</dbReference>
<protein>
    <submittedName>
        <fullName evidence="5">3-5 exonuclease</fullName>
    </submittedName>
</protein>
<dbReference type="GO" id="GO:0006139">
    <property type="term" value="P:nucleobase-containing compound metabolic process"/>
    <property type="evidence" value="ECO:0007669"/>
    <property type="project" value="InterPro"/>
</dbReference>
<keyword evidence="5" id="KW-0269">Exonuclease</keyword>
<dbReference type="EMBL" id="VXIT01000006">
    <property type="protein sequence ID" value="KAA6411839.1"/>
    <property type="molecule type" value="Genomic_DNA"/>
</dbReference>
<comment type="caution">
    <text evidence="5">The sequence shown here is derived from an EMBL/GenBank/DDBJ whole genome shotgun (WGS) entry which is preliminary data.</text>
</comment>
<dbReference type="GO" id="GO:0003676">
    <property type="term" value="F:nucleic acid binding"/>
    <property type="evidence" value="ECO:0007669"/>
    <property type="project" value="InterPro"/>
</dbReference>
<evidence type="ECO:0000313" key="6">
    <source>
        <dbReference type="Proteomes" id="UP000324767"/>
    </source>
</evidence>
<evidence type="ECO:0000256" key="3">
    <source>
        <dbReference type="SAM" id="MobiDB-lite"/>
    </source>
</evidence>
<feature type="compositionally biased region" description="Low complexity" evidence="3">
    <location>
        <begin position="24"/>
        <end position="38"/>
    </location>
</feature>
<feature type="compositionally biased region" description="Basic and acidic residues" evidence="3">
    <location>
        <begin position="284"/>
        <end position="294"/>
    </location>
</feature>
<dbReference type="CDD" id="cd06141">
    <property type="entry name" value="WRN_exo"/>
    <property type="match status" value="1"/>
</dbReference>
<dbReference type="GO" id="GO:0005634">
    <property type="term" value="C:nucleus"/>
    <property type="evidence" value="ECO:0007669"/>
    <property type="project" value="TreeGrafter"/>
</dbReference>
<dbReference type="AlphaFoldDB" id="A0A5M8PQM8"/>
<feature type="region of interest" description="Disordered" evidence="3">
    <location>
        <begin position="268"/>
        <end position="294"/>
    </location>
</feature>
<dbReference type="InterPro" id="IPR002562">
    <property type="entry name" value="3'-5'_exonuclease_dom"/>
</dbReference>
<feature type="compositionally biased region" description="Basic and acidic residues" evidence="3">
    <location>
        <begin position="268"/>
        <end position="277"/>
    </location>
</feature>